<reference evidence="1" key="1">
    <citation type="submission" date="2019-03" db="EMBL/GenBank/DDBJ databases">
        <authorList>
            <person name="Mank J."/>
            <person name="Almeida P."/>
        </authorList>
    </citation>
    <scope>NUCLEOTIDE SEQUENCE</scope>
    <source>
        <strain evidence="1">78183</strain>
    </source>
</reference>
<evidence type="ECO:0000313" key="1">
    <source>
        <dbReference type="EMBL" id="VFU52012.1"/>
    </source>
</evidence>
<organism evidence="1">
    <name type="scientific">Salix viminalis</name>
    <name type="common">Common osier</name>
    <name type="synonym">Basket willow</name>
    <dbReference type="NCBI Taxonomy" id="40686"/>
    <lineage>
        <taxon>Eukaryota</taxon>
        <taxon>Viridiplantae</taxon>
        <taxon>Streptophyta</taxon>
        <taxon>Embryophyta</taxon>
        <taxon>Tracheophyta</taxon>
        <taxon>Spermatophyta</taxon>
        <taxon>Magnoliopsida</taxon>
        <taxon>eudicotyledons</taxon>
        <taxon>Gunneridae</taxon>
        <taxon>Pentapetalae</taxon>
        <taxon>rosids</taxon>
        <taxon>fabids</taxon>
        <taxon>Malpighiales</taxon>
        <taxon>Salicaceae</taxon>
        <taxon>Saliceae</taxon>
        <taxon>Salix</taxon>
    </lineage>
</organism>
<name>A0A6N2MDK2_SALVM</name>
<dbReference type="AlphaFoldDB" id="A0A6N2MDK2"/>
<protein>
    <submittedName>
        <fullName evidence="1">Uncharacterized protein</fullName>
    </submittedName>
</protein>
<sequence length="102" mass="11420">MPHLRLGPIRSNQAHNHFASLPNNACKVSEILGSTILAFLHRQTQNTPRERRRKRAKVVLQLNTALTLSSSPTYLSLTATLSLKRLLVMSVQSGAALWVHKR</sequence>
<proteinExistence type="predicted"/>
<gene>
    <name evidence="1" type="ORF">SVIM_LOCUS353734</name>
</gene>
<accession>A0A6N2MDK2</accession>
<dbReference type="EMBL" id="CAADRP010001774">
    <property type="protein sequence ID" value="VFU52012.1"/>
    <property type="molecule type" value="Genomic_DNA"/>
</dbReference>